<proteinExistence type="predicted"/>
<gene>
    <name evidence="1" type="ORF">TM448A00767_0006</name>
</gene>
<dbReference type="PROSITE" id="PS51257">
    <property type="entry name" value="PROKAR_LIPOPROTEIN"/>
    <property type="match status" value="1"/>
</dbReference>
<name>A0A6H1ZKF4_9ZZZZ</name>
<protein>
    <submittedName>
        <fullName evidence="1">Uncharacterized protein</fullName>
    </submittedName>
</protein>
<dbReference type="EMBL" id="MT144064">
    <property type="protein sequence ID" value="QJA47939.1"/>
    <property type="molecule type" value="Genomic_DNA"/>
</dbReference>
<accession>A0A6H1ZKF4</accession>
<reference evidence="1" key="1">
    <citation type="submission" date="2020-03" db="EMBL/GenBank/DDBJ databases">
        <title>The deep terrestrial virosphere.</title>
        <authorList>
            <person name="Holmfeldt K."/>
            <person name="Nilsson E."/>
            <person name="Simone D."/>
            <person name="Lopez-Fernandez M."/>
            <person name="Wu X."/>
            <person name="de Brujin I."/>
            <person name="Lundin D."/>
            <person name="Andersson A."/>
            <person name="Bertilsson S."/>
            <person name="Dopson M."/>
        </authorList>
    </citation>
    <scope>NUCLEOTIDE SEQUENCE</scope>
    <source>
        <strain evidence="1">TM448A00767</strain>
    </source>
</reference>
<evidence type="ECO:0000313" key="1">
    <source>
        <dbReference type="EMBL" id="QJA47939.1"/>
    </source>
</evidence>
<organism evidence="1">
    <name type="scientific">viral metagenome</name>
    <dbReference type="NCBI Taxonomy" id="1070528"/>
    <lineage>
        <taxon>unclassified sequences</taxon>
        <taxon>metagenomes</taxon>
        <taxon>organismal metagenomes</taxon>
    </lineage>
</organism>
<sequence>MREFELLIDEALKNGLSPEQMTPFNSQLLYGCLGFRCGKLGLEAALLGENPLPVGVDLYYNWPYPQVLIGDTYNILIIRNLITNADYIYTISDDYLTVTLIATLSHGVYGVGSLMELADFGEYAFMTNGVAMVYWDTTGIDWDVVVVDADIPMMRTVCNLNGQAVGGNIVSVWYDCDETFYIWSKIGSMDFTPEQGNEAGYRRCPYGGEVFHVRKLGTNVIGYSSKGITLMKPVNDPVPGFGFVESYNLGLINRGAVDGCTMDHLFVDEDYNLVRVNEKGPAVLGYQHYVRQLSNEDIIVNYDPASGDYYIGNSAKTFLLSPEGLTEVTQHPSAVWKGDIDGTFMLPDTVDEDSPHIITEAFDMQYKGQKTISVIETDAFSVIGAEAAVDYAFDLTNWVSGNFIPINNMGVGTVIAAGNMFRFKLRFSEISDDFRIGYIGVRYKMTDLRGIRGVYAPPIRGQR</sequence>
<dbReference type="AlphaFoldDB" id="A0A6H1ZKF4"/>